<name>A0A6G4U9X0_9ACTN</name>
<keyword evidence="6" id="KW-1185">Reference proteome</keyword>
<sequence length="375" mass="39403">MAARLVRGRPRGLGHSTCAFLGHLAARCEVVPETAKLLARRVPGHAVCVPEVIAVSDAQRNGREIPQDSYDAVVIGGGAAGLSAALVLGRVCRKVAVVDAGEPRNAPVAHMQGFLSRDGMPPAALLEVGRAEVAQYGVDFIAGKVEQVDRGEAAGFAVHLAGGPVLHARHVVLASGLRDELPDIPGLRERWSRDVLHCPYCHGYEVRGRAFAVLGTHPVSVNQALLVRQLSDDVVYVPGDRPLTDDERERLTARGVRIAAEGSIKRVVSADDQVRGVELEDGAVVPCEVVFVFPQMVPNDGVLDGLGCDRNPAGFLTTDDAGRTSVPGIWAVGNADDPRALVISAAGKGAAAAFALNHDLVDAEVAQAVAERRGS</sequence>
<evidence type="ECO:0000259" key="4">
    <source>
        <dbReference type="Pfam" id="PF07992"/>
    </source>
</evidence>
<evidence type="ECO:0000313" key="5">
    <source>
        <dbReference type="EMBL" id="NGN68178.1"/>
    </source>
</evidence>
<gene>
    <name evidence="5" type="ORF">G5C51_30295</name>
</gene>
<evidence type="ECO:0000256" key="3">
    <source>
        <dbReference type="ARBA" id="ARBA00048132"/>
    </source>
</evidence>
<dbReference type="Proteomes" id="UP000481583">
    <property type="component" value="Unassembled WGS sequence"/>
</dbReference>
<keyword evidence="2" id="KW-0560">Oxidoreductase</keyword>
<evidence type="ECO:0000313" key="6">
    <source>
        <dbReference type="Proteomes" id="UP000481583"/>
    </source>
</evidence>
<organism evidence="5 6">
    <name type="scientific">Streptomyces coryli</name>
    <dbReference type="NCBI Taxonomy" id="1128680"/>
    <lineage>
        <taxon>Bacteria</taxon>
        <taxon>Bacillati</taxon>
        <taxon>Actinomycetota</taxon>
        <taxon>Actinomycetes</taxon>
        <taxon>Kitasatosporales</taxon>
        <taxon>Streptomycetaceae</taxon>
        <taxon>Streptomyces</taxon>
    </lineage>
</organism>
<evidence type="ECO:0000256" key="1">
    <source>
        <dbReference type="ARBA" id="ARBA00022630"/>
    </source>
</evidence>
<protein>
    <submittedName>
        <fullName evidence="5">NAD(P)/FAD-dependent oxidoreductase</fullName>
    </submittedName>
</protein>
<feature type="domain" description="FAD/NAD(P)-binding" evidence="4">
    <location>
        <begin position="70"/>
        <end position="335"/>
    </location>
</feature>
<dbReference type="InterPro" id="IPR023753">
    <property type="entry name" value="FAD/NAD-binding_dom"/>
</dbReference>
<dbReference type="SUPFAM" id="SSF51905">
    <property type="entry name" value="FAD/NAD(P)-binding domain"/>
    <property type="match status" value="1"/>
</dbReference>
<accession>A0A6G4U9X0</accession>
<dbReference type="PANTHER" id="PTHR48105">
    <property type="entry name" value="THIOREDOXIN REDUCTASE 1-RELATED-RELATED"/>
    <property type="match status" value="1"/>
</dbReference>
<dbReference type="GO" id="GO:0004791">
    <property type="term" value="F:thioredoxin-disulfide reductase (NADPH) activity"/>
    <property type="evidence" value="ECO:0007669"/>
    <property type="project" value="UniProtKB-EC"/>
</dbReference>
<proteinExistence type="predicted"/>
<comment type="catalytic activity">
    <reaction evidence="3">
        <text>[thioredoxin]-dithiol + NADP(+) = [thioredoxin]-disulfide + NADPH + H(+)</text>
        <dbReference type="Rhea" id="RHEA:20345"/>
        <dbReference type="Rhea" id="RHEA-COMP:10698"/>
        <dbReference type="Rhea" id="RHEA-COMP:10700"/>
        <dbReference type="ChEBI" id="CHEBI:15378"/>
        <dbReference type="ChEBI" id="CHEBI:29950"/>
        <dbReference type="ChEBI" id="CHEBI:50058"/>
        <dbReference type="ChEBI" id="CHEBI:57783"/>
        <dbReference type="ChEBI" id="CHEBI:58349"/>
        <dbReference type="EC" id="1.8.1.9"/>
    </reaction>
</comment>
<dbReference type="Pfam" id="PF07992">
    <property type="entry name" value="Pyr_redox_2"/>
    <property type="match status" value="1"/>
</dbReference>
<comment type="caution">
    <text evidence="5">The sequence shown here is derived from an EMBL/GenBank/DDBJ whole genome shotgun (WGS) entry which is preliminary data.</text>
</comment>
<reference evidence="5 6" key="1">
    <citation type="submission" date="2020-02" db="EMBL/GenBank/DDBJ databases">
        <title>Whole-genome analyses of novel actinobacteria.</title>
        <authorList>
            <person name="Sahin N."/>
        </authorList>
    </citation>
    <scope>NUCLEOTIDE SEQUENCE [LARGE SCALE GENOMIC DNA]</scope>
    <source>
        <strain evidence="5 6">A7024</strain>
    </source>
</reference>
<dbReference type="AlphaFoldDB" id="A0A6G4U9X0"/>
<dbReference type="EMBL" id="JAAKZV010000186">
    <property type="protein sequence ID" value="NGN68178.1"/>
    <property type="molecule type" value="Genomic_DNA"/>
</dbReference>
<dbReference type="PRINTS" id="PR00368">
    <property type="entry name" value="FADPNR"/>
</dbReference>
<dbReference type="Gene3D" id="3.50.50.60">
    <property type="entry name" value="FAD/NAD(P)-binding domain"/>
    <property type="match status" value="2"/>
</dbReference>
<dbReference type="InterPro" id="IPR050097">
    <property type="entry name" value="Ferredoxin-NADP_redctase_2"/>
</dbReference>
<dbReference type="InterPro" id="IPR036188">
    <property type="entry name" value="FAD/NAD-bd_sf"/>
</dbReference>
<keyword evidence="1" id="KW-0285">Flavoprotein</keyword>
<evidence type="ECO:0000256" key="2">
    <source>
        <dbReference type="ARBA" id="ARBA00023002"/>
    </source>
</evidence>
<dbReference type="PRINTS" id="PR00469">
    <property type="entry name" value="PNDRDTASEII"/>
</dbReference>